<sequence length="272" mass="28839">MHERISIHQVCFPGASLAELAGHWRDLGTRRVTLISPPLLAEGGLAQARTALSSGDYRVETVCHPFVSGPSLSRLKADSQAPREALLRLIDIAAELGGRSIYMLTGGHGTLAWDDAAEIFSAAVAPCVEVARAAGVALAIENASSLYADLHIAHSLADTLTLAEMAGLGVCIDLYFCWAEAELRDLFARAMPICHLVQLSDYVYGDRSLPARAVPGDGVIPLERIVGWLLEAGYRGTFDLELLGPRIDAEGYLPAVSRAAGRVGALLTALGA</sequence>
<proteinExistence type="predicted"/>
<protein>
    <submittedName>
        <fullName evidence="2">Sugar phosphate isomerase/epimerase</fullName>
    </submittedName>
</protein>
<dbReference type="AlphaFoldDB" id="A0A538U140"/>
<gene>
    <name evidence="2" type="ORF">E6K81_14545</name>
</gene>
<dbReference type="Proteomes" id="UP000319771">
    <property type="component" value="Unassembled WGS sequence"/>
</dbReference>
<name>A0A538U140_UNCEI</name>
<evidence type="ECO:0000313" key="2">
    <source>
        <dbReference type="EMBL" id="TMQ69604.1"/>
    </source>
</evidence>
<keyword evidence="2" id="KW-0413">Isomerase</keyword>
<dbReference type="SUPFAM" id="SSF51658">
    <property type="entry name" value="Xylose isomerase-like"/>
    <property type="match status" value="1"/>
</dbReference>
<dbReference type="PANTHER" id="PTHR12110">
    <property type="entry name" value="HYDROXYPYRUVATE ISOMERASE"/>
    <property type="match status" value="1"/>
</dbReference>
<dbReference type="InterPro" id="IPR036237">
    <property type="entry name" value="Xyl_isomerase-like_sf"/>
</dbReference>
<reference evidence="2 3" key="1">
    <citation type="journal article" date="2019" name="Nat. Microbiol.">
        <title>Mediterranean grassland soil C-N compound turnover is dependent on rainfall and depth, and is mediated by genomically divergent microorganisms.</title>
        <authorList>
            <person name="Diamond S."/>
            <person name="Andeer P.F."/>
            <person name="Li Z."/>
            <person name="Crits-Christoph A."/>
            <person name="Burstein D."/>
            <person name="Anantharaman K."/>
            <person name="Lane K.R."/>
            <person name="Thomas B.C."/>
            <person name="Pan C."/>
            <person name="Northen T.R."/>
            <person name="Banfield J.F."/>
        </authorList>
    </citation>
    <scope>NUCLEOTIDE SEQUENCE [LARGE SCALE GENOMIC DNA]</scope>
    <source>
        <strain evidence="2">WS_11</strain>
    </source>
</reference>
<evidence type="ECO:0000259" key="1">
    <source>
        <dbReference type="Pfam" id="PF01261"/>
    </source>
</evidence>
<comment type="caution">
    <text evidence="2">The sequence shown here is derived from an EMBL/GenBank/DDBJ whole genome shotgun (WGS) entry which is preliminary data.</text>
</comment>
<feature type="domain" description="Xylose isomerase-like TIM barrel" evidence="1">
    <location>
        <begin position="58"/>
        <end position="246"/>
    </location>
</feature>
<dbReference type="Gene3D" id="3.20.20.150">
    <property type="entry name" value="Divalent-metal-dependent TIM barrel enzymes"/>
    <property type="match status" value="1"/>
</dbReference>
<evidence type="ECO:0000313" key="3">
    <source>
        <dbReference type="Proteomes" id="UP000319771"/>
    </source>
</evidence>
<dbReference type="PANTHER" id="PTHR12110:SF52">
    <property type="entry name" value="XYLOSE ISOMERASE"/>
    <property type="match status" value="1"/>
</dbReference>
<accession>A0A538U140</accession>
<dbReference type="InterPro" id="IPR013022">
    <property type="entry name" value="Xyl_isomerase-like_TIM-brl"/>
</dbReference>
<organism evidence="2 3">
    <name type="scientific">Eiseniibacteriota bacterium</name>
    <dbReference type="NCBI Taxonomy" id="2212470"/>
    <lineage>
        <taxon>Bacteria</taxon>
        <taxon>Candidatus Eiseniibacteriota</taxon>
    </lineage>
</organism>
<dbReference type="Pfam" id="PF01261">
    <property type="entry name" value="AP_endonuc_2"/>
    <property type="match status" value="1"/>
</dbReference>
<dbReference type="InterPro" id="IPR050312">
    <property type="entry name" value="IolE/XylAMocC-like"/>
</dbReference>
<dbReference type="EMBL" id="VBPB01000295">
    <property type="protein sequence ID" value="TMQ69604.1"/>
    <property type="molecule type" value="Genomic_DNA"/>
</dbReference>
<dbReference type="GO" id="GO:0016853">
    <property type="term" value="F:isomerase activity"/>
    <property type="evidence" value="ECO:0007669"/>
    <property type="project" value="UniProtKB-KW"/>
</dbReference>